<reference evidence="1 2" key="1">
    <citation type="submission" date="2018-05" db="EMBL/GenBank/DDBJ databases">
        <title>Genomic Encyclopedia of Type Strains, Phase III (KMG-III): the genomes of soil and plant-associated and newly described type strains.</title>
        <authorList>
            <person name="Whitman W."/>
        </authorList>
    </citation>
    <scope>NUCLEOTIDE SEQUENCE [LARGE SCALE GENOMIC DNA]</scope>
    <source>
        <strain evidence="1 2">CECT 5696</strain>
    </source>
</reference>
<name>A0A2V2YGW1_9BACL</name>
<protein>
    <submittedName>
        <fullName evidence="1">Uncharacterized protein</fullName>
    </submittedName>
</protein>
<dbReference type="EMBL" id="QGTQ01000041">
    <property type="protein sequence ID" value="PWV90598.1"/>
    <property type="molecule type" value="Genomic_DNA"/>
</dbReference>
<evidence type="ECO:0000313" key="2">
    <source>
        <dbReference type="Proteomes" id="UP000246635"/>
    </source>
</evidence>
<keyword evidence="2" id="KW-1185">Reference proteome</keyword>
<dbReference type="AlphaFoldDB" id="A0A2V2YGW1"/>
<organism evidence="1 2">
    <name type="scientific">Paenibacillus cellulosilyticus</name>
    <dbReference type="NCBI Taxonomy" id="375489"/>
    <lineage>
        <taxon>Bacteria</taxon>
        <taxon>Bacillati</taxon>
        <taxon>Bacillota</taxon>
        <taxon>Bacilli</taxon>
        <taxon>Bacillales</taxon>
        <taxon>Paenibacillaceae</taxon>
        <taxon>Paenibacillus</taxon>
    </lineage>
</organism>
<dbReference type="RefSeq" id="WP_110047354.1">
    <property type="nucleotide sequence ID" value="NZ_CP054612.1"/>
</dbReference>
<dbReference type="Proteomes" id="UP000246635">
    <property type="component" value="Unassembled WGS sequence"/>
</dbReference>
<accession>A0A2V2YGW1</accession>
<gene>
    <name evidence="1" type="ORF">DFQ01_14111</name>
</gene>
<sequence>MKRLPYERPTKHYDERVISIDEQICSLLKQRKVLADQDPGYPPFAYIEKWAAEYEFEAEFLKSIFGTIYGERWYKPVIEPIEFRKHIPVLTSVEHDGKFYTVNGVRQYSNASVITFYMEWDVTDELNHSKRRNHFELDLGEGYECRMDTGGGGAGYLSFTYVVSPPLPDNLTGTVLTFREFARPHKNEPTSKEIIIRVD</sequence>
<comment type="caution">
    <text evidence="1">The sequence shown here is derived from an EMBL/GenBank/DDBJ whole genome shotgun (WGS) entry which is preliminary data.</text>
</comment>
<proteinExistence type="predicted"/>
<dbReference type="OrthoDB" id="1797229at2"/>
<evidence type="ECO:0000313" key="1">
    <source>
        <dbReference type="EMBL" id="PWV90598.1"/>
    </source>
</evidence>